<dbReference type="InterPro" id="IPR050327">
    <property type="entry name" value="Proton-linked_MCT"/>
</dbReference>
<dbReference type="PANTHER" id="PTHR11360:SF234">
    <property type="entry name" value="MFS-TYPE TRANSPORTER DBAD-RELATED"/>
    <property type="match status" value="1"/>
</dbReference>
<evidence type="ECO:0008006" key="5">
    <source>
        <dbReference type="Google" id="ProtNLM"/>
    </source>
</evidence>
<name>A0A4V3XBT3_9AGAM</name>
<dbReference type="InterPro" id="IPR036259">
    <property type="entry name" value="MFS_trans_sf"/>
</dbReference>
<keyword evidence="4" id="KW-1185">Reference proteome</keyword>
<feature type="transmembrane region" description="Helical" evidence="2">
    <location>
        <begin position="134"/>
        <end position="152"/>
    </location>
</feature>
<feature type="transmembrane region" description="Helical" evidence="2">
    <location>
        <begin position="164"/>
        <end position="183"/>
    </location>
</feature>
<evidence type="ECO:0000256" key="2">
    <source>
        <dbReference type="SAM" id="Phobius"/>
    </source>
</evidence>
<reference evidence="3 4" key="1">
    <citation type="submission" date="2019-02" db="EMBL/GenBank/DDBJ databases">
        <title>Genome sequencing of the rare red list fungi Phellinidium pouzarii.</title>
        <authorList>
            <person name="Buettner E."/>
            <person name="Kellner H."/>
        </authorList>
    </citation>
    <scope>NUCLEOTIDE SEQUENCE [LARGE SCALE GENOMIC DNA]</scope>
    <source>
        <strain evidence="3 4">DSM 108285</strain>
    </source>
</reference>
<dbReference type="EMBL" id="SGPK01000489">
    <property type="protein sequence ID" value="THH03173.1"/>
    <property type="molecule type" value="Genomic_DNA"/>
</dbReference>
<protein>
    <recommendedName>
        <fullName evidence="5">Major facilitator superfamily (MFS) profile domain-containing protein</fullName>
    </recommendedName>
</protein>
<accession>A0A4V3XBT3</accession>
<gene>
    <name evidence="3" type="ORF">EW145_g6468</name>
</gene>
<feature type="transmembrane region" description="Helical" evidence="2">
    <location>
        <begin position="69"/>
        <end position="90"/>
    </location>
</feature>
<keyword evidence="2" id="KW-1133">Transmembrane helix</keyword>
<comment type="caution">
    <text evidence="3">The sequence shown here is derived from an EMBL/GenBank/DDBJ whole genome shotgun (WGS) entry which is preliminary data.</text>
</comment>
<dbReference type="Gene3D" id="1.20.1250.20">
    <property type="entry name" value="MFS general substrate transporter like domains"/>
    <property type="match status" value="1"/>
</dbReference>
<evidence type="ECO:0000313" key="4">
    <source>
        <dbReference type="Proteomes" id="UP000308199"/>
    </source>
</evidence>
<evidence type="ECO:0000256" key="1">
    <source>
        <dbReference type="SAM" id="MobiDB-lite"/>
    </source>
</evidence>
<evidence type="ECO:0000313" key="3">
    <source>
        <dbReference type="EMBL" id="THH03173.1"/>
    </source>
</evidence>
<proteinExistence type="predicted"/>
<dbReference type="PANTHER" id="PTHR11360">
    <property type="entry name" value="MONOCARBOXYLATE TRANSPORTER"/>
    <property type="match status" value="1"/>
</dbReference>
<sequence>MATPEVRNNVESTTVRADVSDGATIHDLEKRNDSSSKLEDNQAEDSDSDGGFWGWMAVFGGWFVQFSGFGYLIMIPGSILFVFSLFMLSLAKPEKYYQIFLTHAIGVGIGSGMSYVPSVALLASHFKSQHKRALTMSLVASGSSFGGIIHPIMLNNLFNGPVGFANGVRASAGLIAGCLIIAISTMRVKKSSVSHENQKHLISLGVAVKKFSQDSAYIAMVTS</sequence>
<feature type="transmembrane region" description="Helical" evidence="2">
    <location>
        <begin position="96"/>
        <end position="122"/>
    </location>
</feature>
<feature type="region of interest" description="Disordered" evidence="1">
    <location>
        <begin position="1"/>
        <end position="21"/>
    </location>
</feature>
<keyword evidence="2" id="KW-0812">Transmembrane</keyword>
<dbReference type="AlphaFoldDB" id="A0A4V3XBT3"/>
<organism evidence="3 4">
    <name type="scientific">Phellinidium pouzarii</name>
    <dbReference type="NCBI Taxonomy" id="167371"/>
    <lineage>
        <taxon>Eukaryota</taxon>
        <taxon>Fungi</taxon>
        <taxon>Dikarya</taxon>
        <taxon>Basidiomycota</taxon>
        <taxon>Agaricomycotina</taxon>
        <taxon>Agaricomycetes</taxon>
        <taxon>Hymenochaetales</taxon>
        <taxon>Hymenochaetaceae</taxon>
        <taxon>Phellinidium</taxon>
    </lineage>
</organism>
<keyword evidence="2" id="KW-0472">Membrane</keyword>
<dbReference type="SUPFAM" id="SSF103473">
    <property type="entry name" value="MFS general substrate transporter"/>
    <property type="match status" value="1"/>
</dbReference>
<dbReference type="OrthoDB" id="6499973at2759"/>
<dbReference type="Proteomes" id="UP000308199">
    <property type="component" value="Unassembled WGS sequence"/>
</dbReference>